<feature type="region of interest" description="Disordered" evidence="6">
    <location>
        <begin position="59"/>
        <end position="112"/>
    </location>
</feature>
<comment type="subcellular location">
    <subcellularLocation>
        <location evidence="1">Cell membrane</location>
        <topology evidence="1">Multi-pass membrane protein</topology>
    </subcellularLocation>
</comment>
<keyword evidence="10" id="KW-1185">Reference proteome</keyword>
<sequence>MATPPHPDVSLCGGDGAGALFCRKNDLLRCLLERPGSPGPATGPLDDDRLRRPFLACAGRKPRPRSRPAAPAKGWPATVAGATGQATRPELRSVQGRDRGLTRRPAPSGPDEMTLTETLLAALPSYGLSLLGIIVCVSCLGAPLPASVVMMLMGALAAAGDFTLWIVIVVALASAVAGDQLGYIIGRTAGRRLVPLVARNPSRRKAIERAEREMEERGNVAVFLTRWLLSPLGPYLNLMAGASGFSWPRFTLAGLLGETVWVGLYTGLGATFSESVTQMAEISGNISGFLAAGAIAAFLGFKLQQAMRSKD</sequence>
<feature type="domain" description="VTT" evidence="8">
    <location>
        <begin position="144"/>
        <end position="270"/>
    </location>
</feature>
<dbReference type="InterPro" id="IPR051311">
    <property type="entry name" value="DedA_domain"/>
</dbReference>
<feature type="transmembrane region" description="Helical" evidence="7">
    <location>
        <begin position="130"/>
        <end position="156"/>
    </location>
</feature>
<evidence type="ECO:0000313" key="10">
    <source>
        <dbReference type="Proteomes" id="UP000247536"/>
    </source>
</evidence>
<dbReference type="PANTHER" id="PTHR42709">
    <property type="entry name" value="ALKALINE PHOSPHATASE LIKE PROTEIN"/>
    <property type="match status" value="1"/>
</dbReference>
<protein>
    <recommendedName>
        <fullName evidence="8">VTT domain-containing protein</fullName>
    </recommendedName>
</protein>
<evidence type="ECO:0000256" key="4">
    <source>
        <dbReference type="ARBA" id="ARBA00022989"/>
    </source>
</evidence>
<feature type="transmembrane region" description="Helical" evidence="7">
    <location>
        <begin position="282"/>
        <end position="301"/>
    </location>
</feature>
<evidence type="ECO:0000256" key="6">
    <source>
        <dbReference type="SAM" id="MobiDB-lite"/>
    </source>
</evidence>
<dbReference type="PANTHER" id="PTHR42709:SF6">
    <property type="entry name" value="UNDECAPRENYL PHOSPHATE TRANSPORTER A"/>
    <property type="match status" value="1"/>
</dbReference>
<evidence type="ECO:0000256" key="1">
    <source>
        <dbReference type="ARBA" id="ARBA00004651"/>
    </source>
</evidence>
<proteinExistence type="predicted"/>
<evidence type="ECO:0000256" key="7">
    <source>
        <dbReference type="SAM" id="Phobius"/>
    </source>
</evidence>
<dbReference type="EMBL" id="QJRY01000004">
    <property type="protein sequence ID" value="PYB73176.1"/>
    <property type="molecule type" value="Genomic_DNA"/>
</dbReference>
<reference evidence="9 10" key="1">
    <citation type="submission" date="2018-06" db="EMBL/GenBank/DDBJ databases">
        <title>Rhizobium wuzhouense sp. nov., isolated from roots of Oryza officinalis.</title>
        <authorList>
            <person name="Yuan T."/>
        </authorList>
    </citation>
    <scope>NUCLEOTIDE SEQUENCE [LARGE SCALE GENOMIC DNA]</scope>
    <source>
        <strain evidence="9 10">W44</strain>
    </source>
</reference>
<feature type="compositionally biased region" description="Basic and acidic residues" evidence="6">
    <location>
        <begin position="89"/>
        <end position="101"/>
    </location>
</feature>
<keyword evidence="2" id="KW-1003">Cell membrane</keyword>
<accession>A0ABX5NRI1</accession>
<keyword evidence="4 7" id="KW-1133">Transmembrane helix</keyword>
<dbReference type="InterPro" id="IPR032816">
    <property type="entry name" value="VTT_dom"/>
</dbReference>
<evidence type="ECO:0000256" key="3">
    <source>
        <dbReference type="ARBA" id="ARBA00022692"/>
    </source>
</evidence>
<dbReference type="Pfam" id="PF09335">
    <property type="entry name" value="VTT_dom"/>
    <property type="match status" value="1"/>
</dbReference>
<comment type="caution">
    <text evidence="9">The sequence shown here is derived from an EMBL/GenBank/DDBJ whole genome shotgun (WGS) entry which is preliminary data.</text>
</comment>
<evidence type="ECO:0000313" key="9">
    <source>
        <dbReference type="EMBL" id="PYB73176.1"/>
    </source>
</evidence>
<organism evidence="9 10">
    <name type="scientific">Rhizobium wuzhouense</name>
    <dbReference type="NCBI Taxonomy" id="1986026"/>
    <lineage>
        <taxon>Bacteria</taxon>
        <taxon>Pseudomonadati</taxon>
        <taxon>Pseudomonadota</taxon>
        <taxon>Alphaproteobacteria</taxon>
        <taxon>Hyphomicrobiales</taxon>
        <taxon>Rhizobiaceae</taxon>
        <taxon>Rhizobium/Agrobacterium group</taxon>
        <taxon>Rhizobium</taxon>
    </lineage>
</organism>
<gene>
    <name evidence="9" type="ORF">DMY87_12720</name>
</gene>
<evidence type="ECO:0000256" key="5">
    <source>
        <dbReference type="ARBA" id="ARBA00023136"/>
    </source>
</evidence>
<name>A0ABX5NRI1_9HYPH</name>
<evidence type="ECO:0000259" key="8">
    <source>
        <dbReference type="Pfam" id="PF09335"/>
    </source>
</evidence>
<evidence type="ECO:0000256" key="2">
    <source>
        <dbReference type="ARBA" id="ARBA00022475"/>
    </source>
</evidence>
<feature type="transmembrane region" description="Helical" evidence="7">
    <location>
        <begin position="162"/>
        <end position="185"/>
    </location>
</feature>
<keyword evidence="3 7" id="KW-0812">Transmembrane</keyword>
<dbReference type="Proteomes" id="UP000247536">
    <property type="component" value="Unassembled WGS sequence"/>
</dbReference>
<keyword evidence="5 7" id="KW-0472">Membrane</keyword>
<feature type="transmembrane region" description="Helical" evidence="7">
    <location>
        <begin position="250"/>
        <end position="270"/>
    </location>
</feature>